<dbReference type="AlphaFoldDB" id="A0A8S4R8X7"/>
<dbReference type="OrthoDB" id="250329at2759"/>
<comment type="similarity">
    <text evidence="2 6">Belongs to the mitochondrial carrier (TC 2.A.29) family.</text>
</comment>
<dbReference type="SUPFAM" id="SSF103506">
    <property type="entry name" value="Mitochondrial carrier"/>
    <property type="match status" value="1"/>
</dbReference>
<feature type="compositionally biased region" description="Basic and acidic residues" evidence="7">
    <location>
        <begin position="146"/>
        <end position="156"/>
    </location>
</feature>
<dbReference type="Gene3D" id="1.50.40.10">
    <property type="entry name" value="Mitochondrial carrier domain"/>
    <property type="match status" value="1"/>
</dbReference>
<proteinExistence type="inferred from homology"/>
<protein>
    <submittedName>
        <fullName evidence="8">Jg3966 protein</fullName>
    </submittedName>
</protein>
<dbReference type="InterPro" id="IPR042164">
    <property type="entry name" value="SLC25A44"/>
</dbReference>
<feature type="non-terminal residue" evidence="8">
    <location>
        <position position="1"/>
    </location>
</feature>
<dbReference type="Pfam" id="PF00153">
    <property type="entry name" value="Mito_carr"/>
    <property type="match status" value="1"/>
</dbReference>
<accession>A0A8S4R8X7</accession>
<comment type="caution">
    <text evidence="8">The sequence shown here is derived from an EMBL/GenBank/DDBJ whole genome shotgun (WGS) entry which is preliminary data.</text>
</comment>
<dbReference type="InterPro" id="IPR023395">
    <property type="entry name" value="MCP_dom_sf"/>
</dbReference>
<keyword evidence="6" id="KW-0813">Transport</keyword>
<dbReference type="PROSITE" id="PS50920">
    <property type="entry name" value="SOLCAR"/>
    <property type="match status" value="1"/>
</dbReference>
<name>A0A8S4R8X7_9NEOP</name>
<evidence type="ECO:0000313" key="8">
    <source>
        <dbReference type="EMBL" id="CAH2232765.1"/>
    </source>
</evidence>
<dbReference type="GO" id="GO:0015658">
    <property type="term" value="F:branched-chain amino acid transmembrane transporter activity"/>
    <property type="evidence" value="ECO:0007669"/>
    <property type="project" value="InterPro"/>
</dbReference>
<feature type="region of interest" description="Disordered" evidence="7">
    <location>
        <begin position="146"/>
        <end position="175"/>
    </location>
</feature>
<evidence type="ECO:0000256" key="5">
    <source>
        <dbReference type="PROSITE-ProRule" id="PRU00282"/>
    </source>
</evidence>
<evidence type="ECO:0000256" key="7">
    <source>
        <dbReference type="SAM" id="MobiDB-lite"/>
    </source>
</evidence>
<dbReference type="GO" id="GO:0005739">
    <property type="term" value="C:mitochondrion"/>
    <property type="evidence" value="ECO:0007669"/>
    <property type="project" value="InterPro"/>
</dbReference>
<dbReference type="GO" id="GO:0009083">
    <property type="term" value="P:branched-chain amino acid catabolic process"/>
    <property type="evidence" value="ECO:0007669"/>
    <property type="project" value="InterPro"/>
</dbReference>
<evidence type="ECO:0000256" key="3">
    <source>
        <dbReference type="ARBA" id="ARBA00022692"/>
    </source>
</evidence>
<keyword evidence="3 5" id="KW-0812">Transmembrane</keyword>
<dbReference type="GO" id="GO:0016020">
    <property type="term" value="C:membrane"/>
    <property type="evidence" value="ECO:0007669"/>
    <property type="project" value="UniProtKB-SubCell"/>
</dbReference>
<dbReference type="PANTHER" id="PTHR46314:SF2">
    <property type="entry name" value="SOLUTE CARRIER FAMILY 25 MEMBER 44"/>
    <property type="match status" value="1"/>
</dbReference>
<dbReference type="PANTHER" id="PTHR46314">
    <property type="entry name" value="SOLUTE CARRIER FAMILY 25 MEMBER 44"/>
    <property type="match status" value="1"/>
</dbReference>
<evidence type="ECO:0000256" key="2">
    <source>
        <dbReference type="ARBA" id="ARBA00006375"/>
    </source>
</evidence>
<dbReference type="EMBL" id="CAKXAJ010024916">
    <property type="protein sequence ID" value="CAH2232765.1"/>
    <property type="molecule type" value="Genomic_DNA"/>
</dbReference>
<evidence type="ECO:0000256" key="1">
    <source>
        <dbReference type="ARBA" id="ARBA00004141"/>
    </source>
</evidence>
<sequence length="175" mass="20125">MLLNVWNTLKEKETEREIEKDKKGDISKEAMAATMVETPPPQLITTIEWSMMDKSKFFPLYTLSSFTVRCALYPLTLIKTQIQIQRKKEAYKGVSDAITKIYASEGVSGLYRGFWLLLQFLKSAKAREHEIVVVVFSCTRRRHVDGDVDNHRESNPKRGRRRRGGLQLHPEIGVG</sequence>
<evidence type="ECO:0000256" key="4">
    <source>
        <dbReference type="ARBA" id="ARBA00023136"/>
    </source>
</evidence>
<reference evidence="8" key="1">
    <citation type="submission" date="2022-03" db="EMBL/GenBank/DDBJ databases">
        <authorList>
            <person name="Lindestad O."/>
        </authorList>
    </citation>
    <scope>NUCLEOTIDE SEQUENCE</scope>
</reference>
<keyword evidence="9" id="KW-1185">Reference proteome</keyword>
<comment type="subcellular location">
    <subcellularLocation>
        <location evidence="1">Membrane</location>
        <topology evidence="1">Multi-pass membrane protein</topology>
    </subcellularLocation>
</comment>
<dbReference type="Proteomes" id="UP000838756">
    <property type="component" value="Unassembled WGS sequence"/>
</dbReference>
<evidence type="ECO:0000256" key="6">
    <source>
        <dbReference type="RuleBase" id="RU000488"/>
    </source>
</evidence>
<dbReference type="InterPro" id="IPR018108">
    <property type="entry name" value="MCP_transmembrane"/>
</dbReference>
<organism evidence="8 9">
    <name type="scientific">Pararge aegeria aegeria</name>
    <dbReference type="NCBI Taxonomy" id="348720"/>
    <lineage>
        <taxon>Eukaryota</taxon>
        <taxon>Metazoa</taxon>
        <taxon>Ecdysozoa</taxon>
        <taxon>Arthropoda</taxon>
        <taxon>Hexapoda</taxon>
        <taxon>Insecta</taxon>
        <taxon>Pterygota</taxon>
        <taxon>Neoptera</taxon>
        <taxon>Endopterygota</taxon>
        <taxon>Lepidoptera</taxon>
        <taxon>Glossata</taxon>
        <taxon>Ditrysia</taxon>
        <taxon>Papilionoidea</taxon>
        <taxon>Nymphalidae</taxon>
        <taxon>Satyrinae</taxon>
        <taxon>Satyrini</taxon>
        <taxon>Parargina</taxon>
        <taxon>Pararge</taxon>
    </lineage>
</organism>
<gene>
    <name evidence="8" type="primary">jg3966</name>
    <name evidence="8" type="ORF">PAEG_LOCUS10978</name>
</gene>
<feature type="repeat" description="Solcar" evidence="5">
    <location>
        <begin position="56"/>
        <end position="142"/>
    </location>
</feature>
<keyword evidence="4 5" id="KW-0472">Membrane</keyword>
<evidence type="ECO:0000313" key="9">
    <source>
        <dbReference type="Proteomes" id="UP000838756"/>
    </source>
</evidence>